<dbReference type="PANTHER" id="PTHR11727">
    <property type="entry name" value="DIMETHYLADENOSINE TRANSFERASE"/>
    <property type="match status" value="1"/>
</dbReference>
<accession>X1PIJ5</accession>
<protein>
    <recommendedName>
        <fullName evidence="6">Ribosomal RNA adenine methylase transferase N-terminal domain-containing protein</fullName>
    </recommendedName>
</protein>
<evidence type="ECO:0008006" key="6">
    <source>
        <dbReference type="Google" id="ProtNLM"/>
    </source>
</evidence>
<reference evidence="5" key="1">
    <citation type="journal article" date="2014" name="Front. Microbiol.">
        <title>High frequency of phylogenetically diverse reductive dehalogenase-homologous genes in deep subseafloor sedimentary metagenomes.</title>
        <authorList>
            <person name="Kawai M."/>
            <person name="Futagami T."/>
            <person name="Toyoda A."/>
            <person name="Takaki Y."/>
            <person name="Nishi S."/>
            <person name="Hori S."/>
            <person name="Arai W."/>
            <person name="Tsubouchi T."/>
            <person name="Morono Y."/>
            <person name="Uchiyama I."/>
            <person name="Ito T."/>
            <person name="Fujiyama A."/>
            <person name="Inagaki F."/>
            <person name="Takami H."/>
        </authorList>
    </citation>
    <scope>NUCLEOTIDE SEQUENCE</scope>
    <source>
        <strain evidence="5">Expedition CK06-06</strain>
    </source>
</reference>
<keyword evidence="2" id="KW-0808">Transferase</keyword>
<feature type="non-terminal residue" evidence="5">
    <location>
        <position position="56"/>
    </location>
</feature>
<keyword evidence="3" id="KW-0949">S-adenosyl-L-methionine</keyword>
<dbReference type="AlphaFoldDB" id="X1PIJ5"/>
<evidence type="ECO:0000256" key="1">
    <source>
        <dbReference type="ARBA" id="ARBA00022603"/>
    </source>
</evidence>
<comment type="caution">
    <text evidence="5">The sequence shown here is derived from an EMBL/GenBank/DDBJ whole genome shotgun (WGS) entry which is preliminary data.</text>
</comment>
<dbReference type="InterPro" id="IPR029063">
    <property type="entry name" value="SAM-dependent_MTases_sf"/>
</dbReference>
<evidence type="ECO:0000256" key="4">
    <source>
        <dbReference type="ARBA" id="ARBA00022884"/>
    </source>
</evidence>
<name>X1PIJ5_9ZZZZ</name>
<dbReference type="Pfam" id="PF00398">
    <property type="entry name" value="RrnaAD"/>
    <property type="match status" value="1"/>
</dbReference>
<keyword evidence="1" id="KW-0489">Methyltransferase</keyword>
<dbReference type="PANTHER" id="PTHR11727:SF7">
    <property type="entry name" value="DIMETHYLADENOSINE TRANSFERASE-RELATED"/>
    <property type="match status" value="1"/>
</dbReference>
<dbReference type="EMBL" id="BARV01020751">
    <property type="protein sequence ID" value="GAI30694.1"/>
    <property type="molecule type" value="Genomic_DNA"/>
</dbReference>
<proteinExistence type="predicted"/>
<gene>
    <name evidence="5" type="ORF">S06H3_34554</name>
</gene>
<organism evidence="5">
    <name type="scientific">marine sediment metagenome</name>
    <dbReference type="NCBI Taxonomy" id="412755"/>
    <lineage>
        <taxon>unclassified sequences</taxon>
        <taxon>metagenomes</taxon>
        <taxon>ecological metagenomes</taxon>
    </lineage>
</organism>
<dbReference type="SUPFAM" id="SSF53335">
    <property type="entry name" value="S-adenosyl-L-methionine-dependent methyltransferases"/>
    <property type="match status" value="1"/>
</dbReference>
<dbReference type="InterPro" id="IPR001737">
    <property type="entry name" value="KsgA/Erm"/>
</dbReference>
<dbReference type="Gene3D" id="3.40.50.150">
    <property type="entry name" value="Vaccinia Virus protein VP39"/>
    <property type="match status" value="1"/>
</dbReference>
<dbReference type="GO" id="GO:0003723">
    <property type="term" value="F:RNA binding"/>
    <property type="evidence" value="ECO:0007669"/>
    <property type="project" value="UniProtKB-KW"/>
</dbReference>
<keyword evidence="4" id="KW-0694">RNA-binding</keyword>
<sequence>MRLDLLKKYKFRPNKRMGQNFLVSKIVLKKIVKATDLKPSDIVLEVGPGLGTLTKE</sequence>
<dbReference type="PROSITE" id="PS51689">
    <property type="entry name" value="SAM_RNA_A_N6_MT"/>
    <property type="match status" value="1"/>
</dbReference>
<dbReference type="GO" id="GO:0000179">
    <property type="term" value="F:rRNA (adenine-N6,N6-)-dimethyltransferase activity"/>
    <property type="evidence" value="ECO:0007669"/>
    <property type="project" value="TreeGrafter"/>
</dbReference>
<evidence type="ECO:0000256" key="3">
    <source>
        <dbReference type="ARBA" id="ARBA00022691"/>
    </source>
</evidence>
<evidence type="ECO:0000313" key="5">
    <source>
        <dbReference type="EMBL" id="GAI30694.1"/>
    </source>
</evidence>
<evidence type="ECO:0000256" key="2">
    <source>
        <dbReference type="ARBA" id="ARBA00022679"/>
    </source>
</evidence>